<keyword evidence="4" id="KW-0732">Signal</keyword>
<evidence type="ECO:0000256" key="1">
    <source>
        <dbReference type="ARBA" id="ARBA00004196"/>
    </source>
</evidence>
<proteinExistence type="inferred from homology"/>
<sequence>MRDDIRRISSILLLALLLVAFTGVSAGSGETVLKIGTPNVIKSPSVVGDTFMSLFAHLSNPPLMKMDPSGLVVGQTAESYEVSEDGKTWRFQIRDDLYWSDGEKLTPEDVRFTFEYLGEKYPPAGWIKDTVEEIAVEGDAVVFALNKPYSRLNLEFATYNILPEHVWKDVEDPMVHVDEGPVVGFGPFVISRTDLAAGVLYFEKNPYWEGEAAKIGGVEIHMYANMDVLSMALMKGDVDAYYKYAGTYPYANLAALDSAGGFDVVETDNTGLIFLGLNLREAPMSDPAFREALASAIDYQEILKLDALDYGSVPNRGFVPPSMGYFKETEKLIYDAEEARRLLEEAGYTDVNGDGFLETPDGEMIDLTFLTRADYQRITELLQEYLADIGIKTGIKTADQSTWITMKDDYQYDLTVTRTTPWGMMMHANWGTGYFDSRRTGEGVLHVLDDPSFHQICDDILAATSGEELEMYAHQVQDYYAENLPGIALYWNKVETPYNSRWQEWVSDPLYGIYNLDNFLNVERA</sequence>
<organism evidence="6 7">
    <name type="scientific">Methanothrix harundinacea (strain 6Ac)</name>
    <name type="common">Methanosaeta harundinacea</name>
    <dbReference type="NCBI Taxonomy" id="1110509"/>
    <lineage>
        <taxon>Archaea</taxon>
        <taxon>Methanobacteriati</taxon>
        <taxon>Methanobacteriota</taxon>
        <taxon>Stenosarchaea group</taxon>
        <taxon>Methanomicrobia</taxon>
        <taxon>Methanotrichales</taxon>
        <taxon>Methanotrichaceae</taxon>
        <taxon>Methanothrix</taxon>
    </lineage>
</organism>
<dbReference type="HOGENOM" id="CLU_017028_8_7_2"/>
<dbReference type="PIRSF" id="PIRSF002741">
    <property type="entry name" value="MppA"/>
    <property type="match status" value="1"/>
</dbReference>
<evidence type="ECO:0000259" key="5">
    <source>
        <dbReference type="Pfam" id="PF00496"/>
    </source>
</evidence>
<evidence type="ECO:0000313" key="6">
    <source>
        <dbReference type="EMBL" id="AET64411.1"/>
    </source>
</evidence>
<dbReference type="PANTHER" id="PTHR30290">
    <property type="entry name" value="PERIPLASMIC BINDING COMPONENT OF ABC TRANSPORTER"/>
    <property type="match status" value="1"/>
</dbReference>
<dbReference type="RefSeq" id="WP_014586596.1">
    <property type="nucleotide sequence ID" value="NC_017527.1"/>
</dbReference>
<name>G7WM36_METH6</name>
<dbReference type="STRING" id="1110509.Mhar_1042"/>
<dbReference type="Gene3D" id="3.40.190.10">
    <property type="entry name" value="Periplasmic binding protein-like II"/>
    <property type="match status" value="1"/>
</dbReference>
<dbReference type="GO" id="GO:1904680">
    <property type="term" value="F:peptide transmembrane transporter activity"/>
    <property type="evidence" value="ECO:0007669"/>
    <property type="project" value="TreeGrafter"/>
</dbReference>
<reference evidence="6 7" key="1">
    <citation type="journal article" date="2012" name="PLoS ONE">
        <title>The genome characteristics and predicted function of methyl-group oxidation pathway in the obligate aceticlastic methanogens, Methanosaeta spp.</title>
        <authorList>
            <person name="Zhu J."/>
            <person name="Zheng H."/>
            <person name="Ai G."/>
            <person name="Zhang G."/>
            <person name="Liu D."/>
            <person name="Liu X."/>
            <person name="Dong X."/>
        </authorList>
    </citation>
    <scope>NUCLEOTIDE SEQUENCE [LARGE SCALE GENOMIC DNA]</scope>
    <source>
        <strain evidence="6 7">6Ac</strain>
    </source>
</reference>
<dbReference type="AlphaFoldDB" id="G7WM36"/>
<dbReference type="InterPro" id="IPR000914">
    <property type="entry name" value="SBP_5_dom"/>
</dbReference>
<dbReference type="Gene3D" id="3.10.105.10">
    <property type="entry name" value="Dipeptide-binding Protein, Domain 3"/>
    <property type="match status" value="1"/>
</dbReference>
<keyword evidence="7" id="KW-1185">Reference proteome</keyword>
<comment type="subcellular location">
    <subcellularLocation>
        <location evidence="1">Cell envelope</location>
    </subcellularLocation>
</comment>
<evidence type="ECO:0000256" key="3">
    <source>
        <dbReference type="ARBA" id="ARBA00022448"/>
    </source>
</evidence>
<gene>
    <name evidence="6" type="ordered locus">Mhar_1042</name>
</gene>
<dbReference type="Pfam" id="PF00496">
    <property type="entry name" value="SBP_bac_5"/>
    <property type="match status" value="1"/>
</dbReference>
<dbReference type="InterPro" id="IPR030678">
    <property type="entry name" value="Peptide/Ni-bd"/>
</dbReference>
<dbReference type="EMBL" id="CP003117">
    <property type="protein sequence ID" value="AET64411.1"/>
    <property type="molecule type" value="Genomic_DNA"/>
</dbReference>
<accession>G7WM36</accession>
<dbReference type="GO" id="GO:0015833">
    <property type="term" value="P:peptide transport"/>
    <property type="evidence" value="ECO:0007669"/>
    <property type="project" value="TreeGrafter"/>
</dbReference>
<dbReference type="GeneID" id="12510211"/>
<dbReference type="CDD" id="cd00995">
    <property type="entry name" value="PBP2_NikA_DppA_OppA_like"/>
    <property type="match status" value="1"/>
</dbReference>
<dbReference type="InterPro" id="IPR039424">
    <property type="entry name" value="SBP_5"/>
</dbReference>
<dbReference type="PATRIC" id="fig|1110509.7.peg.1162"/>
<evidence type="ECO:0000256" key="2">
    <source>
        <dbReference type="ARBA" id="ARBA00005695"/>
    </source>
</evidence>
<protein>
    <submittedName>
        <fullName evidence="6">Oligopeptide ABC transporter, solute-binding protein</fullName>
    </submittedName>
</protein>
<dbReference type="GO" id="GO:0043190">
    <property type="term" value="C:ATP-binding cassette (ABC) transporter complex"/>
    <property type="evidence" value="ECO:0007669"/>
    <property type="project" value="InterPro"/>
</dbReference>
<comment type="similarity">
    <text evidence="2">Belongs to the bacterial solute-binding protein 5 family.</text>
</comment>
<evidence type="ECO:0000313" key="7">
    <source>
        <dbReference type="Proteomes" id="UP000005877"/>
    </source>
</evidence>
<keyword evidence="3" id="KW-0813">Transport</keyword>
<dbReference type="KEGG" id="mhi:Mhar_1042"/>
<evidence type="ECO:0000256" key="4">
    <source>
        <dbReference type="ARBA" id="ARBA00022729"/>
    </source>
</evidence>
<dbReference type="GO" id="GO:0042597">
    <property type="term" value="C:periplasmic space"/>
    <property type="evidence" value="ECO:0007669"/>
    <property type="project" value="UniProtKB-ARBA"/>
</dbReference>
<feature type="domain" description="Solute-binding protein family 5" evidence="5">
    <location>
        <begin position="72"/>
        <end position="430"/>
    </location>
</feature>
<dbReference type="PANTHER" id="PTHR30290:SF10">
    <property type="entry name" value="PERIPLASMIC OLIGOPEPTIDE-BINDING PROTEIN-RELATED"/>
    <property type="match status" value="1"/>
</dbReference>
<dbReference type="SUPFAM" id="SSF53850">
    <property type="entry name" value="Periplasmic binding protein-like II"/>
    <property type="match status" value="1"/>
</dbReference>
<dbReference type="Proteomes" id="UP000005877">
    <property type="component" value="Chromosome"/>
</dbReference>
<dbReference type="OrthoDB" id="194307at2157"/>